<dbReference type="Proteomes" id="UP000460718">
    <property type="component" value="Unassembled WGS sequence"/>
</dbReference>
<evidence type="ECO:0000313" key="2">
    <source>
        <dbReference type="EMBL" id="KAE9020060.1"/>
    </source>
</evidence>
<feature type="region of interest" description="Disordered" evidence="1">
    <location>
        <begin position="1"/>
        <end position="32"/>
    </location>
</feature>
<evidence type="ECO:0000313" key="3">
    <source>
        <dbReference type="Proteomes" id="UP000460718"/>
    </source>
</evidence>
<dbReference type="EMBL" id="QXFW01000221">
    <property type="protein sequence ID" value="KAE9020060.1"/>
    <property type="molecule type" value="Genomic_DNA"/>
</dbReference>
<comment type="caution">
    <text evidence="2">The sequence shown here is derived from an EMBL/GenBank/DDBJ whole genome shotgun (WGS) entry which is preliminary data.</text>
</comment>
<reference evidence="2 3" key="1">
    <citation type="submission" date="2018-09" db="EMBL/GenBank/DDBJ databases">
        <title>Genomic investigation of the strawberry pathogen Phytophthora fragariae indicates pathogenicity is determined by transcriptional variation in three key races.</title>
        <authorList>
            <person name="Adams T.M."/>
            <person name="Armitage A.D."/>
            <person name="Sobczyk M.K."/>
            <person name="Bates H.J."/>
            <person name="Dunwell J.M."/>
            <person name="Nellist C.F."/>
            <person name="Harrison R.J."/>
        </authorList>
    </citation>
    <scope>NUCLEOTIDE SEQUENCE [LARGE SCALE GENOMIC DNA]</scope>
    <source>
        <strain evidence="2 3">SCRP245</strain>
    </source>
</reference>
<accession>A0A6A3LP00</accession>
<feature type="compositionally biased region" description="Basic residues" evidence="1">
    <location>
        <begin position="7"/>
        <end position="16"/>
    </location>
</feature>
<sequence>MTGLRLRGGRCRRAARRPPPSRSANAAATRTTGLLESTKTHRACYCPAVDVCSFDINCECTFQRKSDPPPTGAASASAISPFDRRRHLGGHPQAQAGADYVQQQVVPAATRIETQPSYVQPGDYHGRRGVGTGSDSEVCWADC</sequence>
<feature type="region of interest" description="Disordered" evidence="1">
    <location>
        <begin position="64"/>
        <end position="135"/>
    </location>
</feature>
<feature type="compositionally biased region" description="Low complexity" evidence="1">
    <location>
        <begin position="22"/>
        <end position="32"/>
    </location>
</feature>
<protein>
    <submittedName>
        <fullName evidence="2">Uncharacterized protein</fullName>
    </submittedName>
</protein>
<name>A0A6A3LP00_9STRA</name>
<dbReference type="AlphaFoldDB" id="A0A6A3LP00"/>
<proteinExistence type="predicted"/>
<organism evidence="2 3">
    <name type="scientific">Phytophthora fragariae</name>
    <dbReference type="NCBI Taxonomy" id="53985"/>
    <lineage>
        <taxon>Eukaryota</taxon>
        <taxon>Sar</taxon>
        <taxon>Stramenopiles</taxon>
        <taxon>Oomycota</taxon>
        <taxon>Peronosporomycetes</taxon>
        <taxon>Peronosporales</taxon>
        <taxon>Peronosporaceae</taxon>
        <taxon>Phytophthora</taxon>
    </lineage>
</organism>
<evidence type="ECO:0000256" key="1">
    <source>
        <dbReference type="SAM" id="MobiDB-lite"/>
    </source>
</evidence>
<gene>
    <name evidence="2" type="ORF">PF011_g5586</name>
</gene>